<feature type="transmembrane region" description="Helical" evidence="11">
    <location>
        <begin position="250"/>
        <end position="268"/>
    </location>
</feature>
<sequence length="873" mass="94200">MASDSESYQADIENANSDDDDDDDNEDDNEDDDDSEDELANQAAGHYNRGVHYQESETTQNDDNNQDSANSDHWSPSEHQGESRTGRSAQTGAMLQPGGSTAKSTSAKPGVLAAVLKRLTTSSSARFGEFGPPQAKTRASKPKTRSASLLQQPSGSRGLGRSSSLQLKPLQRAGRRLDLAIVTKPRVLERFWWMYSLLMLVRAASIALPGYIHPDEFFQSPEVAARDVLELDSAFIPWEFANTETPSRSAVFPLLISGFPFALLKALFGTVAQIPPWALLIAPRIVMLFSSLVLDSQVLNAMRWLYPTQPALHATTLLVLASSFVTVVFHTRTFSNAMESVLLAALVGTLAFAAQGAERISLETPSANKSARRKASARPSAGSDAFVASVDVPPPSPSASVASPLALDTQRASKTAVAAVALLRTSSVVFGAVVVAGIFCRFTLVLFAAPLAVALQMLHYRVVCDVLVRRNGSVLAILSRLVRLSWIPLVASALLTTSGFVIFDSWYFGALEFGGSSVVSESIPSESPLASPFLLACLPTWNRLPVVAPLNNLLYNLNPANLEQHGLHPRYLHILVNMPLLFGPLVLALAAACCKFAFPPRSGVYQRCFILGVCGSAALGLLGLSSAPHQEPRFLLPLLLPIVLLTARWVQRWPVLMTAWIGFNLLAATWFGLLHQGAVTRSLLALNSAGRLAQPETRLTAIFASTYMPPRHLLAGSNWTTIDLGDCGPETLNQRLQLLSESVAAQPHVVCVVLPSILLAQPLNFSSNTPVSTNPWESALASHRLTFSHSLAPHISTEAIAQAPIVAQLRADLVETVSAVEAHDLDSTEAPTTAPTDEGERIRALLFQHGAHLLSQWRHILSLDVRCSQPLPL</sequence>
<feature type="compositionally biased region" description="Basic and acidic residues" evidence="12">
    <location>
        <begin position="75"/>
        <end position="85"/>
    </location>
</feature>
<evidence type="ECO:0000256" key="8">
    <source>
        <dbReference type="ARBA" id="ARBA00022989"/>
    </source>
</evidence>
<feature type="region of interest" description="Disordered" evidence="12">
    <location>
        <begin position="125"/>
        <end position="163"/>
    </location>
</feature>
<protein>
    <recommendedName>
        <fullName evidence="11">Mannosyltransferase</fullName>
        <ecNumber evidence="11">2.4.1.-</ecNumber>
    </recommendedName>
</protein>
<accession>A0A0D2X2R5</accession>
<dbReference type="PANTHER" id="PTHR22760">
    <property type="entry name" value="GLYCOSYLTRANSFERASE"/>
    <property type="match status" value="1"/>
</dbReference>
<dbReference type="GO" id="GO:0000026">
    <property type="term" value="F:alpha-1,2-mannosyltransferase activity"/>
    <property type="evidence" value="ECO:0007669"/>
    <property type="project" value="TreeGrafter"/>
</dbReference>
<evidence type="ECO:0000256" key="2">
    <source>
        <dbReference type="ARBA" id="ARBA00004687"/>
    </source>
</evidence>
<keyword evidence="3" id="KW-0337">GPI-anchor biosynthesis</keyword>
<dbReference type="FunCoup" id="A0A0D2X2R5">
    <property type="interactions" value="80"/>
</dbReference>
<dbReference type="PhylomeDB" id="A0A0D2X2R5"/>
<evidence type="ECO:0000256" key="5">
    <source>
        <dbReference type="ARBA" id="ARBA00022679"/>
    </source>
</evidence>
<keyword evidence="6 11" id="KW-0812">Transmembrane</keyword>
<dbReference type="Pfam" id="PF03901">
    <property type="entry name" value="Glyco_transf_22"/>
    <property type="match status" value="1"/>
</dbReference>
<reference evidence="14" key="1">
    <citation type="submission" date="2011-02" db="EMBL/GenBank/DDBJ databases">
        <title>The Genome Sequence of Capsaspora owczarzaki ATCC 30864.</title>
        <authorList>
            <person name="Russ C."/>
            <person name="Cuomo C."/>
            <person name="Burger G."/>
            <person name="Gray M.W."/>
            <person name="Holland P.W.H."/>
            <person name="King N."/>
            <person name="Lang F.B.F."/>
            <person name="Roger A.J."/>
            <person name="Ruiz-Trillo I."/>
            <person name="Young S.K."/>
            <person name="Zeng Q."/>
            <person name="Gargeya S."/>
            <person name="Alvarado L."/>
            <person name="Berlin A."/>
            <person name="Chapman S.B."/>
            <person name="Chen Z."/>
            <person name="Freedman E."/>
            <person name="Gellesch M."/>
            <person name="Goldberg J."/>
            <person name="Griggs A."/>
            <person name="Gujja S."/>
            <person name="Heilman E."/>
            <person name="Heiman D."/>
            <person name="Howarth C."/>
            <person name="Mehta T."/>
            <person name="Neiman D."/>
            <person name="Pearson M."/>
            <person name="Roberts A."/>
            <person name="Saif S."/>
            <person name="Shea T."/>
            <person name="Shenoy N."/>
            <person name="Sisk P."/>
            <person name="Stolte C."/>
            <person name="Sykes S."/>
            <person name="White J."/>
            <person name="Yandava C."/>
            <person name="Haas B."/>
            <person name="Nusbaum C."/>
            <person name="Birren B."/>
        </authorList>
    </citation>
    <scope>NUCLEOTIDE SEQUENCE</scope>
    <source>
        <strain evidence="14">ATCC 30864</strain>
    </source>
</reference>
<feature type="transmembrane region" description="Helical" evidence="11">
    <location>
        <begin position="657"/>
        <end position="674"/>
    </location>
</feature>
<feature type="transmembrane region" description="Helical" evidence="11">
    <location>
        <begin position="428"/>
        <end position="453"/>
    </location>
</feature>
<dbReference type="InParanoid" id="A0A0D2X2R5"/>
<feature type="compositionally biased region" description="Low complexity" evidence="12">
    <location>
        <begin position="154"/>
        <end position="163"/>
    </location>
</feature>
<evidence type="ECO:0000256" key="12">
    <source>
        <dbReference type="SAM" id="MobiDB-lite"/>
    </source>
</evidence>
<dbReference type="Proteomes" id="UP000008743">
    <property type="component" value="Unassembled WGS sequence"/>
</dbReference>
<keyword evidence="9 11" id="KW-0472">Membrane</keyword>
<dbReference type="GO" id="GO:0005789">
    <property type="term" value="C:endoplasmic reticulum membrane"/>
    <property type="evidence" value="ECO:0007669"/>
    <property type="project" value="UniProtKB-SubCell"/>
</dbReference>
<evidence type="ECO:0000256" key="9">
    <source>
        <dbReference type="ARBA" id="ARBA00023136"/>
    </source>
</evidence>
<organism evidence="13 14">
    <name type="scientific">Capsaspora owczarzaki (strain ATCC 30864)</name>
    <dbReference type="NCBI Taxonomy" id="595528"/>
    <lineage>
        <taxon>Eukaryota</taxon>
        <taxon>Filasterea</taxon>
        <taxon>Capsaspora</taxon>
    </lineage>
</organism>
<dbReference type="STRING" id="595528.A0A0D2X2R5"/>
<dbReference type="InterPro" id="IPR005599">
    <property type="entry name" value="GPI_mannosylTrfase"/>
</dbReference>
<evidence type="ECO:0000256" key="11">
    <source>
        <dbReference type="RuleBase" id="RU363075"/>
    </source>
</evidence>
<feature type="transmembrane region" description="Helical" evidence="11">
    <location>
        <begin position="604"/>
        <end position="622"/>
    </location>
</feature>
<keyword evidence="7 11" id="KW-0256">Endoplasmic reticulum</keyword>
<feature type="region of interest" description="Disordered" evidence="12">
    <location>
        <begin position="1"/>
        <end position="107"/>
    </location>
</feature>
<dbReference type="OrthoDB" id="10066429at2759"/>
<keyword evidence="5" id="KW-0808">Transferase</keyword>
<comment type="subcellular location">
    <subcellularLocation>
        <location evidence="1 11">Endoplasmic reticulum membrane</location>
        <topology evidence="1 11">Multi-pass membrane protein</topology>
    </subcellularLocation>
</comment>
<gene>
    <name evidence="13" type="ORF">CAOG_003882</name>
</gene>
<evidence type="ECO:0000256" key="3">
    <source>
        <dbReference type="ARBA" id="ARBA00022502"/>
    </source>
</evidence>
<comment type="pathway">
    <text evidence="2">Glycolipid biosynthesis; glycosylphosphatidylinositol-anchor biosynthesis.</text>
</comment>
<feature type="transmembrane region" description="Helical" evidence="11">
    <location>
        <begin position="571"/>
        <end position="598"/>
    </location>
</feature>
<evidence type="ECO:0000256" key="1">
    <source>
        <dbReference type="ARBA" id="ARBA00004477"/>
    </source>
</evidence>
<feature type="compositionally biased region" description="Polar residues" evidence="12">
    <location>
        <begin position="86"/>
        <end position="107"/>
    </location>
</feature>
<keyword evidence="8 11" id="KW-1133">Transmembrane helix</keyword>
<feature type="transmembrane region" description="Helical" evidence="11">
    <location>
        <begin position="486"/>
        <end position="509"/>
    </location>
</feature>
<evidence type="ECO:0000313" key="13">
    <source>
        <dbReference type="EMBL" id="KJE93019.1"/>
    </source>
</evidence>
<feature type="transmembrane region" description="Helical" evidence="11">
    <location>
        <begin position="277"/>
        <end position="299"/>
    </location>
</feature>
<evidence type="ECO:0000256" key="10">
    <source>
        <dbReference type="ARBA" id="ARBA00038466"/>
    </source>
</evidence>
<dbReference type="EMBL" id="KE346364">
    <property type="protein sequence ID" value="KJE93019.1"/>
    <property type="molecule type" value="Genomic_DNA"/>
</dbReference>
<evidence type="ECO:0000313" key="14">
    <source>
        <dbReference type="Proteomes" id="UP000008743"/>
    </source>
</evidence>
<feature type="transmembrane region" description="Helical" evidence="11">
    <location>
        <begin position="192"/>
        <end position="212"/>
    </location>
</feature>
<keyword evidence="14" id="KW-1185">Reference proteome</keyword>
<dbReference type="PANTHER" id="PTHR22760:SF3">
    <property type="entry name" value="GPI MANNOSYLTRANSFERASE 4"/>
    <property type="match status" value="1"/>
</dbReference>
<dbReference type="AlphaFoldDB" id="A0A0D2X2R5"/>
<proteinExistence type="inferred from homology"/>
<comment type="similarity">
    <text evidence="10">Belongs to the glycosyltransferase 22 family. PIGZ subfamily.</text>
</comment>
<dbReference type="GO" id="GO:0006506">
    <property type="term" value="P:GPI anchor biosynthetic process"/>
    <property type="evidence" value="ECO:0007669"/>
    <property type="project" value="UniProtKB-KW"/>
</dbReference>
<evidence type="ECO:0000256" key="6">
    <source>
        <dbReference type="ARBA" id="ARBA00022692"/>
    </source>
</evidence>
<dbReference type="EC" id="2.4.1.-" evidence="11"/>
<feature type="compositionally biased region" description="Acidic residues" evidence="12">
    <location>
        <begin position="16"/>
        <end position="39"/>
    </location>
</feature>
<evidence type="ECO:0000256" key="4">
    <source>
        <dbReference type="ARBA" id="ARBA00022676"/>
    </source>
</evidence>
<name>A0A0D2X2R5_CAPO3</name>
<keyword evidence="4 11" id="KW-0328">Glycosyltransferase</keyword>
<evidence type="ECO:0000256" key="7">
    <source>
        <dbReference type="ARBA" id="ARBA00022824"/>
    </source>
</evidence>
<feature type="transmembrane region" description="Helical" evidence="11">
    <location>
        <begin position="311"/>
        <end position="329"/>
    </location>
</feature>
<feature type="compositionally biased region" description="Low complexity" evidence="12">
    <location>
        <begin position="61"/>
        <end position="72"/>
    </location>
</feature>